<dbReference type="SUPFAM" id="SSF48452">
    <property type="entry name" value="TPR-like"/>
    <property type="match status" value="1"/>
</dbReference>
<gene>
    <name evidence="3" type="ORF">ABID44_002345</name>
</gene>
<evidence type="ECO:0000313" key="3">
    <source>
        <dbReference type="EMBL" id="MET3662013.1"/>
    </source>
</evidence>
<dbReference type="InterPro" id="IPR027417">
    <property type="entry name" value="P-loop_NTPase"/>
</dbReference>
<protein>
    <submittedName>
        <fullName evidence="3">Tetratricopeptide (TPR) repeat protein</fullName>
    </submittedName>
</protein>
<comment type="caution">
    <text evidence="3">The sequence shown here is derived from an EMBL/GenBank/DDBJ whole genome shotgun (WGS) entry which is preliminary data.</text>
</comment>
<evidence type="ECO:0000313" key="4">
    <source>
        <dbReference type="Proteomes" id="UP001549143"/>
    </source>
</evidence>
<dbReference type="SUPFAM" id="SSF50249">
    <property type="entry name" value="Nucleic acid-binding proteins"/>
    <property type="match status" value="1"/>
</dbReference>
<organism evidence="3 4">
    <name type="scientific">Aquamicrobium ahrensii</name>
    <dbReference type="NCBI Taxonomy" id="469551"/>
    <lineage>
        <taxon>Bacteria</taxon>
        <taxon>Pseudomonadati</taxon>
        <taxon>Pseudomonadota</taxon>
        <taxon>Alphaproteobacteria</taxon>
        <taxon>Hyphomicrobiales</taxon>
        <taxon>Phyllobacteriaceae</taxon>
        <taxon>Aquamicrobium</taxon>
    </lineage>
</organism>
<dbReference type="Pfam" id="PF25199">
    <property type="entry name" value="nSTAND_NTPase5"/>
    <property type="match status" value="1"/>
</dbReference>
<dbReference type="Gene3D" id="1.25.40.10">
    <property type="entry name" value="Tetratricopeptide repeat domain"/>
    <property type="match status" value="1"/>
</dbReference>
<dbReference type="RefSeq" id="WP_354151877.1">
    <property type="nucleotide sequence ID" value="NZ_JBEPMN010000008.1"/>
</dbReference>
<keyword evidence="1" id="KW-0802">TPR repeat</keyword>
<dbReference type="EMBL" id="JBEPMN010000008">
    <property type="protein sequence ID" value="MET3662013.1"/>
    <property type="molecule type" value="Genomic_DNA"/>
</dbReference>
<dbReference type="PROSITE" id="PS50005">
    <property type="entry name" value="TPR"/>
    <property type="match status" value="1"/>
</dbReference>
<reference evidence="3 4" key="1">
    <citation type="submission" date="2024-06" db="EMBL/GenBank/DDBJ databases">
        <title>Genomic Encyclopedia of Type Strains, Phase IV (KMG-IV): sequencing the most valuable type-strain genomes for metagenomic binning, comparative biology and taxonomic classification.</title>
        <authorList>
            <person name="Goeker M."/>
        </authorList>
    </citation>
    <scope>NUCLEOTIDE SEQUENCE [LARGE SCALE GENOMIC DNA]</scope>
    <source>
        <strain evidence="3 4">DSM 19730</strain>
    </source>
</reference>
<dbReference type="InterPro" id="IPR019734">
    <property type="entry name" value="TPR_rpt"/>
</dbReference>
<evidence type="ECO:0000256" key="1">
    <source>
        <dbReference type="PROSITE-ProRule" id="PRU00339"/>
    </source>
</evidence>
<evidence type="ECO:0000259" key="2">
    <source>
        <dbReference type="Pfam" id="PF25199"/>
    </source>
</evidence>
<dbReference type="SUPFAM" id="SSF52540">
    <property type="entry name" value="P-loop containing nucleoside triphosphate hydrolases"/>
    <property type="match status" value="1"/>
</dbReference>
<feature type="domain" description="Novel STAND NTPase 5" evidence="2">
    <location>
        <begin position="330"/>
        <end position="471"/>
    </location>
</feature>
<dbReference type="InterPro" id="IPR057574">
    <property type="entry name" value="nSTAND_NTPase5_dom"/>
</dbReference>
<dbReference type="InterPro" id="IPR012340">
    <property type="entry name" value="NA-bd_OB-fold"/>
</dbReference>
<dbReference type="Pfam" id="PF13432">
    <property type="entry name" value="TPR_16"/>
    <property type="match status" value="1"/>
</dbReference>
<dbReference type="Pfam" id="PF14559">
    <property type="entry name" value="TPR_19"/>
    <property type="match status" value="1"/>
</dbReference>
<dbReference type="Proteomes" id="UP001549143">
    <property type="component" value="Unassembled WGS sequence"/>
</dbReference>
<feature type="repeat" description="TPR" evidence="1">
    <location>
        <begin position="860"/>
        <end position="893"/>
    </location>
</feature>
<keyword evidence="4" id="KW-1185">Reference proteome</keyword>
<dbReference type="InterPro" id="IPR011990">
    <property type="entry name" value="TPR-like_helical_dom_sf"/>
</dbReference>
<name>A0ABV2KPT0_9HYPH</name>
<dbReference type="Pfam" id="PF13289">
    <property type="entry name" value="SIR2_2"/>
    <property type="match status" value="1"/>
</dbReference>
<proteinExistence type="predicted"/>
<dbReference type="Gene3D" id="2.40.50.140">
    <property type="entry name" value="Nucleic acid-binding proteins"/>
    <property type="match status" value="1"/>
</dbReference>
<accession>A0ABV2KPT0</accession>
<sequence>MGGNVAAKPEKIVLSIPLIEAVKAQRCVLFLGAGASKEAKNAEGKMPPDANQLRDILADRFFGKAMPNRDVMGVAEMAIATTGSGPQVYEEVRKAFNGFAPQAPHKLIPTFSWRAIATTNYDTIVEDAYRDATNKVQQPVPFVKDDEPIDDRLREFPNPVPYLKLHGCLNHIHDADIPPVLSREVYSTYSKNRTRLFLRLNDMAFEHTFIFVGYRLDDAHIRELIYSLGPDRRPRWYLVTPNAEDEDIAFWATKNVELIKAYFGDFMAALDEAVPPLFRRLSQSADVTEFPIRRFYKTQTLESDNTNRSLREDLTFVHAEMPFEPQSAEQFYSGYDTGWGAIIDRLDVRRQVEEDILFKAILENEAPGGPVVIIAKGPAGSGKTIALKRSAYEAATASDALVLWFNADGALRPDAFVELHELTGRTIYLFVDDVGLHVDPLLTLLRAARGAKLPLVVVGAERDADWHTYCGVLENEFPGPELKVRYLSRKEINGLLDLLEKHDCLGLLASETRDERIRQFESVAERQLLVALHQLTQGKPFEEVLRLEHQRVSPEQARQLYLDIATMHQYAVSARAGTISRISGITFADYQEKFFSPLKNIVRAETDRYSGDYSYRTRHARVARLVFRQACPTDDEKADQFARLISGLDFGYSSDARALEQITKGRALADTFAEPQPGRRIYEAAIAVAPNQAFLYQQWALFELHHARGSLDEAERRANQAHDIEPKNTAVIHTQAEIDRIRATKVDSTLLKEQLRRRARERLNSLSSNSRFAVSSRCKLLVDELSELNRELSNDAPEHEAMFFAEKVKEAENRIRLATQQFPDDADIVQVEARFREVIDQEDRALRALEKALRLNPKGSGAAIRVARIYRTRKNPDDALKVLTDALASNPDDKGVHSELARHYLSEGVVDDNQVETHLRRAYSTGDGNYEARFDLAQFLFVRGETTKAAALFDEIDSNAPQSFRQIANRENLFTKRIPEQSGYVQSISGHMFFLRLGAYPREIFSHKSNIAHGEFEDLTIGANVRFQVRFNRKGPVAVSVSIL</sequence>